<dbReference type="AlphaFoldDB" id="A0A388KYF1"/>
<dbReference type="GO" id="GO:0005483">
    <property type="term" value="F:soluble NSF attachment protein activity"/>
    <property type="evidence" value="ECO:0007669"/>
    <property type="project" value="TreeGrafter"/>
</dbReference>
<evidence type="ECO:0000256" key="4">
    <source>
        <dbReference type="ARBA" id="ARBA00022892"/>
    </source>
</evidence>
<keyword evidence="3 7" id="KW-0813">Transport</keyword>
<dbReference type="PANTHER" id="PTHR13768">
    <property type="entry name" value="SOLUBLE NSF ATTACHMENT PROTEIN SNAP"/>
    <property type="match status" value="1"/>
</dbReference>
<proteinExistence type="inferred from homology"/>
<evidence type="ECO:0000256" key="7">
    <source>
        <dbReference type="RuleBase" id="RU367013"/>
    </source>
</evidence>
<dbReference type="FunFam" id="1.25.40.10:FF:000049">
    <property type="entry name" value="Alpha-soluble NSF attachment protein-like"/>
    <property type="match status" value="1"/>
</dbReference>
<comment type="similarity">
    <text evidence="2 7">Belongs to the SNAP family.</text>
</comment>
<dbReference type="GO" id="GO:0019905">
    <property type="term" value="F:syntaxin binding"/>
    <property type="evidence" value="ECO:0007669"/>
    <property type="project" value="TreeGrafter"/>
</dbReference>
<dbReference type="Proteomes" id="UP000265515">
    <property type="component" value="Unassembled WGS sequence"/>
</dbReference>
<dbReference type="PANTHER" id="PTHR13768:SF8">
    <property type="entry name" value="ALPHA-SOLUBLE NSF ATTACHMENT PROTEIN"/>
    <property type="match status" value="1"/>
</dbReference>
<dbReference type="GO" id="GO:0006886">
    <property type="term" value="P:intracellular protein transport"/>
    <property type="evidence" value="ECO:0007669"/>
    <property type="project" value="UniProtKB-UniRule"/>
</dbReference>
<dbReference type="OrthoDB" id="9984275at2759"/>
<keyword evidence="6 7" id="KW-0472">Membrane</keyword>
<dbReference type="CDD" id="cd15832">
    <property type="entry name" value="SNAP"/>
    <property type="match status" value="1"/>
</dbReference>
<dbReference type="OMA" id="WSVKEYL"/>
<dbReference type="PRINTS" id="PR00448">
    <property type="entry name" value="NSFATTACHMNT"/>
</dbReference>
<dbReference type="Gramene" id="GBG75002">
    <property type="protein sequence ID" value="GBG75002"/>
    <property type="gene ID" value="CBR_g19516"/>
</dbReference>
<comment type="subcellular location">
    <subcellularLocation>
        <location evidence="1 7">Membrane</location>
        <topology evidence="1 7">Peripheral membrane protein</topology>
    </subcellularLocation>
</comment>
<evidence type="ECO:0000256" key="1">
    <source>
        <dbReference type="ARBA" id="ARBA00004170"/>
    </source>
</evidence>
<dbReference type="GO" id="GO:0005774">
    <property type="term" value="C:vacuolar membrane"/>
    <property type="evidence" value="ECO:0007669"/>
    <property type="project" value="TreeGrafter"/>
</dbReference>
<gene>
    <name evidence="8" type="ORF">CBR_g19516</name>
</gene>
<dbReference type="Pfam" id="PF14938">
    <property type="entry name" value="SNAP"/>
    <property type="match status" value="1"/>
</dbReference>
<accession>A0A388KYF1</accession>
<dbReference type="GO" id="GO:0031201">
    <property type="term" value="C:SNARE complex"/>
    <property type="evidence" value="ECO:0007669"/>
    <property type="project" value="TreeGrafter"/>
</dbReference>
<evidence type="ECO:0000256" key="2">
    <source>
        <dbReference type="ARBA" id="ARBA00010050"/>
    </source>
</evidence>
<protein>
    <submittedName>
        <fullName evidence="8">Uncharacterized protein</fullName>
    </submittedName>
</protein>
<dbReference type="EMBL" id="BFEA01000215">
    <property type="protein sequence ID" value="GBG75002.1"/>
    <property type="molecule type" value="Genomic_DNA"/>
</dbReference>
<dbReference type="GO" id="GO:0035494">
    <property type="term" value="P:SNARE complex disassembly"/>
    <property type="evidence" value="ECO:0007669"/>
    <property type="project" value="TreeGrafter"/>
</dbReference>
<keyword evidence="4 7" id="KW-0931">ER-Golgi transport</keyword>
<comment type="function">
    <text evidence="7">Required for vesicular transport between the endoplasmic reticulum and the Golgi apparatus.</text>
</comment>
<evidence type="ECO:0000256" key="6">
    <source>
        <dbReference type="ARBA" id="ARBA00023136"/>
    </source>
</evidence>
<keyword evidence="9" id="KW-1185">Reference proteome</keyword>
<evidence type="ECO:0000313" key="8">
    <source>
        <dbReference type="EMBL" id="GBG75002.1"/>
    </source>
</evidence>
<reference evidence="8 9" key="1">
    <citation type="journal article" date="2018" name="Cell">
        <title>The Chara Genome: Secondary Complexity and Implications for Plant Terrestrialization.</title>
        <authorList>
            <person name="Nishiyama T."/>
            <person name="Sakayama H."/>
            <person name="Vries J.D."/>
            <person name="Buschmann H."/>
            <person name="Saint-Marcoux D."/>
            <person name="Ullrich K.K."/>
            <person name="Haas F.B."/>
            <person name="Vanderstraeten L."/>
            <person name="Becker D."/>
            <person name="Lang D."/>
            <person name="Vosolsobe S."/>
            <person name="Rombauts S."/>
            <person name="Wilhelmsson P.K.I."/>
            <person name="Janitza P."/>
            <person name="Kern R."/>
            <person name="Heyl A."/>
            <person name="Rumpler F."/>
            <person name="Villalobos L.I.A.C."/>
            <person name="Clay J.M."/>
            <person name="Skokan R."/>
            <person name="Toyoda A."/>
            <person name="Suzuki Y."/>
            <person name="Kagoshima H."/>
            <person name="Schijlen E."/>
            <person name="Tajeshwar N."/>
            <person name="Catarino B."/>
            <person name="Hetherington A.J."/>
            <person name="Saltykova A."/>
            <person name="Bonnot C."/>
            <person name="Breuninger H."/>
            <person name="Symeonidi A."/>
            <person name="Radhakrishnan G.V."/>
            <person name="Van Nieuwerburgh F."/>
            <person name="Deforce D."/>
            <person name="Chang C."/>
            <person name="Karol K.G."/>
            <person name="Hedrich R."/>
            <person name="Ulvskov P."/>
            <person name="Glockner G."/>
            <person name="Delwiche C.F."/>
            <person name="Petrasek J."/>
            <person name="Van de Peer Y."/>
            <person name="Friml J."/>
            <person name="Beilby M."/>
            <person name="Dolan L."/>
            <person name="Kohara Y."/>
            <person name="Sugano S."/>
            <person name="Fujiyama A."/>
            <person name="Delaux P.-M."/>
            <person name="Quint M."/>
            <person name="TheiBen G."/>
            <person name="Hagemann M."/>
            <person name="Harholt J."/>
            <person name="Dunand C."/>
            <person name="Zachgo S."/>
            <person name="Langdale J."/>
            <person name="Maumus F."/>
            <person name="Straeten D.V.D."/>
            <person name="Gould S.B."/>
            <person name="Rensing S.A."/>
        </authorList>
    </citation>
    <scope>NUCLEOTIDE SEQUENCE [LARGE SCALE GENOMIC DNA]</scope>
    <source>
        <strain evidence="8 9">S276</strain>
    </source>
</reference>
<dbReference type="Gene3D" id="1.25.40.10">
    <property type="entry name" value="Tetratricopeptide repeat domain"/>
    <property type="match status" value="1"/>
</dbReference>
<evidence type="ECO:0000256" key="3">
    <source>
        <dbReference type="ARBA" id="ARBA00022448"/>
    </source>
</evidence>
<sequence length="295" mass="33240">MDRLGGGELEQKGNEFYAKAIKKMKGFGWFSNKWEEAATLLEKAANNFKQAKAWNKAGEAYVKLAECHDRQQDSKHESASALVDAATAYKKVNPEASINCLREAVNKFREIGRLNMAARHIKDIAEIHEKSEDFASAMEFYEMAGDLFSAEEQNSTANQCKLKVASFAAQLEDYPKAIEIFEAVARESMDNNLLKYSVKNYLLQAGLCRLCQADPVAIDNSLKRFAEIDPTFSGTREHKFLVELAAACEAVDVPKFTQIVQEFDSMSRLDAWKTTLLLRTKKGLEEKEKNEDVLL</sequence>
<name>A0A388KYF1_CHABU</name>
<keyword evidence="5 7" id="KW-0653">Protein transport</keyword>
<comment type="caution">
    <text evidence="8">The sequence shown here is derived from an EMBL/GenBank/DDBJ whole genome shotgun (WGS) entry which is preliminary data.</text>
</comment>
<dbReference type="SUPFAM" id="SSF48452">
    <property type="entry name" value="TPR-like"/>
    <property type="match status" value="1"/>
</dbReference>
<dbReference type="InterPro" id="IPR011990">
    <property type="entry name" value="TPR-like_helical_dom_sf"/>
</dbReference>
<evidence type="ECO:0000313" key="9">
    <source>
        <dbReference type="Proteomes" id="UP000265515"/>
    </source>
</evidence>
<evidence type="ECO:0000256" key="5">
    <source>
        <dbReference type="ARBA" id="ARBA00022927"/>
    </source>
</evidence>
<dbReference type="STRING" id="69332.A0A388KYF1"/>
<organism evidence="8 9">
    <name type="scientific">Chara braunii</name>
    <name type="common">Braun's stonewort</name>
    <dbReference type="NCBI Taxonomy" id="69332"/>
    <lineage>
        <taxon>Eukaryota</taxon>
        <taxon>Viridiplantae</taxon>
        <taxon>Streptophyta</taxon>
        <taxon>Charophyceae</taxon>
        <taxon>Charales</taxon>
        <taxon>Characeae</taxon>
        <taxon>Chara</taxon>
    </lineage>
</organism>
<dbReference type="InterPro" id="IPR000744">
    <property type="entry name" value="NSF_attach"/>
</dbReference>